<dbReference type="Pfam" id="PF02544">
    <property type="entry name" value="Steroid_dh"/>
    <property type="match status" value="1"/>
</dbReference>
<dbReference type="GO" id="GO:0016627">
    <property type="term" value="F:oxidoreductase activity, acting on the CH-CH group of donors"/>
    <property type="evidence" value="ECO:0007669"/>
    <property type="project" value="InterPro"/>
</dbReference>
<dbReference type="InterPro" id="IPR039357">
    <property type="entry name" value="SRD5A/TECR"/>
</dbReference>
<gene>
    <name evidence="12" type="ORF">Bathy07g01910</name>
</gene>
<keyword evidence="13" id="KW-1185">Reference proteome</keyword>
<evidence type="ECO:0000256" key="4">
    <source>
        <dbReference type="ARBA" id="ARBA00022692"/>
    </source>
</evidence>
<comment type="similarity">
    <text evidence="2">Belongs to the steroid 5-alpha reductase family.</text>
</comment>
<dbReference type="InterPro" id="IPR029071">
    <property type="entry name" value="Ubiquitin-like_domsf"/>
</dbReference>
<evidence type="ECO:0000256" key="1">
    <source>
        <dbReference type="ARBA" id="ARBA00004477"/>
    </source>
</evidence>
<name>K8F119_9CHLO</name>
<dbReference type="RefSeq" id="XP_007511905.1">
    <property type="nucleotide sequence ID" value="XM_007511843.1"/>
</dbReference>
<protein>
    <recommendedName>
        <fullName evidence="11">3-oxo-5-alpha-steroid 4-dehydrogenase C-terminal domain-containing protein</fullName>
    </recommendedName>
</protein>
<dbReference type="STRING" id="41875.K8F119"/>
<evidence type="ECO:0000256" key="9">
    <source>
        <dbReference type="ARBA" id="ARBA00023136"/>
    </source>
</evidence>
<dbReference type="InterPro" id="IPR001104">
    <property type="entry name" value="3-oxo-5_a-steroid_4-DH_C"/>
</dbReference>
<organism evidence="12 13">
    <name type="scientific">Bathycoccus prasinos</name>
    <dbReference type="NCBI Taxonomy" id="41875"/>
    <lineage>
        <taxon>Eukaryota</taxon>
        <taxon>Viridiplantae</taxon>
        <taxon>Chlorophyta</taxon>
        <taxon>Mamiellophyceae</taxon>
        <taxon>Mamiellales</taxon>
        <taxon>Bathycoccaceae</taxon>
        <taxon>Bathycoccus</taxon>
    </lineage>
</organism>
<keyword evidence="5" id="KW-0521">NADP</keyword>
<evidence type="ECO:0000256" key="7">
    <source>
        <dbReference type="ARBA" id="ARBA00023002"/>
    </source>
</evidence>
<feature type="coiled-coil region" evidence="10">
    <location>
        <begin position="67"/>
        <end position="94"/>
    </location>
</feature>
<dbReference type="AlphaFoldDB" id="K8F119"/>
<dbReference type="GeneID" id="19014680"/>
<accession>K8F119</accession>
<evidence type="ECO:0000313" key="13">
    <source>
        <dbReference type="Proteomes" id="UP000198341"/>
    </source>
</evidence>
<dbReference type="KEGG" id="bpg:Bathy07g01910"/>
<keyword evidence="9" id="KW-0472">Membrane</keyword>
<keyword evidence="6" id="KW-1133">Transmembrane helix</keyword>
<keyword evidence="10" id="KW-0175">Coiled coil</keyword>
<keyword evidence="4" id="KW-0812">Transmembrane</keyword>
<dbReference type="PROSITE" id="PS50244">
    <property type="entry name" value="S5A_REDUCTASE"/>
    <property type="match status" value="1"/>
</dbReference>
<evidence type="ECO:0000256" key="10">
    <source>
        <dbReference type="SAM" id="Coils"/>
    </source>
</evidence>
<dbReference type="PANTHER" id="PTHR10556">
    <property type="entry name" value="3-OXO-5-ALPHA-STEROID 4-DEHYDROGENASE"/>
    <property type="match status" value="1"/>
</dbReference>
<evidence type="ECO:0000256" key="3">
    <source>
        <dbReference type="ARBA" id="ARBA00022516"/>
    </source>
</evidence>
<evidence type="ECO:0000256" key="2">
    <source>
        <dbReference type="ARBA" id="ARBA00007742"/>
    </source>
</evidence>
<evidence type="ECO:0000256" key="6">
    <source>
        <dbReference type="ARBA" id="ARBA00022989"/>
    </source>
</evidence>
<feature type="domain" description="3-oxo-5-alpha-steroid 4-dehydrogenase C-terminal" evidence="11">
    <location>
        <begin position="203"/>
        <end position="346"/>
    </location>
</feature>
<comment type="subcellular location">
    <subcellularLocation>
        <location evidence="1">Endoplasmic reticulum membrane</location>
        <topology evidence="1">Multi-pass membrane protein</topology>
    </subcellularLocation>
</comment>
<dbReference type="SUPFAM" id="SSF54236">
    <property type="entry name" value="Ubiquitin-like"/>
    <property type="match status" value="1"/>
</dbReference>
<dbReference type="PANTHER" id="PTHR10556:SF28">
    <property type="entry name" value="VERY-LONG-CHAIN ENOYL-COA REDUCTASE"/>
    <property type="match status" value="1"/>
</dbReference>
<dbReference type="Gene3D" id="3.10.20.90">
    <property type="entry name" value="Phosphatidylinositol 3-kinase Catalytic Subunit, Chain A, domain 1"/>
    <property type="match status" value="1"/>
</dbReference>
<keyword evidence="8" id="KW-0443">Lipid metabolism</keyword>
<keyword evidence="7" id="KW-0560">Oxidoreductase</keyword>
<dbReference type="eggNOG" id="KOG1639">
    <property type="taxonomic scope" value="Eukaryota"/>
</dbReference>
<evidence type="ECO:0000259" key="11">
    <source>
        <dbReference type="Pfam" id="PF02544"/>
    </source>
</evidence>
<dbReference type="EMBL" id="FO082272">
    <property type="protein sequence ID" value="CCO65993.1"/>
    <property type="molecule type" value="Genomic_DNA"/>
</dbReference>
<dbReference type="Proteomes" id="UP000198341">
    <property type="component" value="Chromosome 7"/>
</dbReference>
<dbReference type="CDD" id="cd01801">
    <property type="entry name" value="Ubl_TECR_like"/>
    <property type="match status" value="1"/>
</dbReference>
<dbReference type="GO" id="GO:0005789">
    <property type="term" value="C:endoplasmic reticulum membrane"/>
    <property type="evidence" value="ECO:0007669"/>
    <property type="project" value="UniProtKB-SubCell"/>
</dbReference>
<sequence>MKRFLSNVRRAGNNESLGEFGKMKLHVCSSSNPTRQLETIDDLPEDATVLDLKKRFHMKKRKYYPSRQRFTKFINKSETEKEEEEEEEKKTKKNVFKGEALVPDGKKLSEFGIGYGDVVLFKDLGPQISYQAVFFWEYFGPLMVYLPFYFYRERIYGRFFGFSPKECAKPFVRAQTLALWFHSAHYAKRIFETFFVHSFSRATMPIFNLIRNCGYYWTFAGLMSYFINHPRYTSPGDRQVTIGFVLSALFQLGNFRCHVIQKRLRSSGGSSSSSSSSSETKYVIPSGFLFDYVTCANYCCEIYQWLGFNIATQTAFGYLFLMAGMSQMFPWAVQKHKRLKKLFDGTNGRKKFKRRFIVLPPFF</sequence>
<evidence type="ECO:0000256" key="5">
    <source>
        <dbReference type="ARBA" id="ARBA00022857"/>
    </source>
</evidence>
<evidence type="ECO:0000256" key="8">
    <source>
        <dbReference type="ARBA" id="ARBA00023098"/>
    </source>
</evidence>
<dbReference type="OrthoDB" id="540503at2759"/>
<reference evidence="12 13" key="1">
    <citation type="submission" date="2011-10" db="EMBL/GenBank/DDBJ databases">
        <authorList>
            <person name="Genoscope - CEA"/>
        </authorList>
    </citation>
    <scope>NUCLEOTIDE SEQUENCE [LARGE SCALE GENOMIC DNA]</scope>
    <source>
        <strain evidence="12 13">RCC 1105</strain>
    </source>
</reference>
<keyword evidence="3" id="KW-0444">Lipid biosynthesis</keyword>
<evidence type="ECO:0000313" key="12">
    <source>
        <dbReference type="EMBL" id="CCO65993.1"/>
    </source>
</evidence>
<dbReference type="GO" id="GO:0042761">
    <property type="term" value="P:very long-chain fatty acid biosynthetic process"/>
    <property type="evidence" value="ECO:0007669"/>
    <property type="project" value="TreeGrafter"/>
</dbReference>
<proteinExistence type="inferred from homology"/>